<dbReference type="Proteomes" id="UP000215595">
    <property type="component" value="Unassembled WGS sequence"/>
</dbReference>
<reference evidence="1 2" key="1">
    <citation type="submission" date="2017-03" db="EMBL/GenBank/DDBJ databases">
        <title>Lifting the veil on microbial sulfur biogeochemistry in mining wastewaters.</title>
        <authorList>
            <person name="Kantor R.S."/>
            <person name="Colenbrander Nelson T."/>
            <person name="Marshall S."/>
            <person name="Bennett D."/>
            <person name="Apte S."/>
            <person name="Camacho D."/>
            <person name="Thomas B.C."/>
            <person name="Warren L.A."/>
            <person name="Banfield J.F."/>
        </authorList>
    </citation>
    <scope>NUCLEOTIDE SEQUENCE [LARGE SCALE GENOMIC DNA]</scope>
    <source>
        <strain evidence="1">32-69-9</strain>
    </source>
</reference>
<dbReference type="AlphaFoldDB" id="A0A258FMZ0"/>
<dbReference type="EMBL" id="NCEB01000017">
    <property type="protein sequence ID" value="OYX33253.1"/>
    <property type="molecule type" value="Genomic_DNA"/>
</dbReference>
<comment type="caution">
    <text evidence="1">The sequence shown here is derived from an EMBL/GenBank/DDBJ whole genome shotgun (WGS) entry which is preliminary data.</text>
</comment>
<evidence type="ECO:0008006" key="3">
    <source>
        <dbReference type="Google" id="ProtNLM"/>
    </source>
</evidence>
<protein>
    <recommendedName>
        <fullName evidence="3">DUF4287 domain-containing protein</fullName>
    </recommendedName>
</protein>
<evidence type="ECO:0000313" key="2">
    <source>
        <dbReference type="Proteomes" id="UP000215595"/>
    </source>
</evidence>
<evidence type="ECO:0000313" key="1">
    <source>
        <dbReference type="EMBL" id="OYX33253.1"/>
    </source>
</evidence>
<dbReference type="Pfam" id="PF14117">
    <property type="entry name" value="DUF4287"/>
    <property type="match status" value="1"/>
</dbReference>
<name>A0A258FMZ0_9CAUL</name>
<sequence length="191" mass="20260">MTTIQMTERQKTWFASLQANLEAQTGRSLDAWVEVLKACPETGRKAQAAWLKANHGLGINHASTVISAADPGGLGWDDPDGLRAALWKDAGSLAILEAVERIAAGVDGVVPTQRKGYTAWSRSVQFAAMRPLKGGRALLGLKLEPEASARLSAAVRKESWSERLTAVVELDAAAAVDGEIARVFAAAAERG</sequence>
<dbReference type="InterPro" id="IPR025629">
    <property type="entry name" value="DUF4287"/>
</dbReference>
<organism evidence="1 2">
    <name type="scientific">Brevundimonas subvibrioides</name>
    <dbReference type="NCBI Taxonomy" id="74313"/>
    <lineage>
        <taxon>Bacteria</taxon>
        <taxon>Pseudomonadati</taxon>
        <taxon>Pseudomonadota</taxon>
        <taxon>Alphaproteobacteria</taxon>
        <taxon>Caulobacterales</taxon>
        <taxon>Caulobacteraceae</taxon>
        <taxon>Brevundimonas</taxon>
    </lineage>
</organism>
<gene>
    <name evidence="1" type="ORF">B7Z01_09095</name>
</gene>
<accession>A0A258FMZ0</accession>
<proteinExistence type="predicted"/>